<sequence length="197" mass="21769">MDGGEEVAPSTSNTIIGRLSARAKQTTLSMITKLRPWRELLDLSAISLPRGFIEAMAQLRRNLSYFRANYALAVLATVFLRLLYHPISMVVFFVLFTAWILLYFSRDTNGPIVNSEKEVDDRIVLGLLTGLLSSVTILALVYTDVGENALVPLVIGLLIVGAHAASRCTDDLFLDEQTARRGWLGAGNRPRSSYNPI</sequence>
<dbReference type="PANTHER" id="PTHR19317">
    <property type="entry name" value="PRENYLATED RAB ACCEPTOR 1-RELATED"/>
    <property type="match status" value="1"/>
</dbReference>
<name>V4MH22_EUTSA</name>
<dbReference type="Pfam" id="PF03208">
    <property type="entry name" value="PRA1"/>
    <property type="match status" value="1"/>
</dbReference>
<dbReference type="OMA" id="NANYFRV"/>
<evidence type="ECO:0000313" key="8">
    <source>
        <dbReference type="EMBL" id="ESQ55869.1"/>
    </source>
</evidence>
<dbReference type="AlphaFoldDB" id="V4MH22"/>
<keyword evidence="5 7" id="KW-1133">Transmembrane helix</keyword>
<comment type="similarity">
    <text evidence="3 7">Belongs to the PRA1 family.</text>
</comment>
<evidence type="ECO:0000256" key="5">
    <source>
        <dbReference type="ARBA" id="ARBA00022989"/>
    </source>
</evidence>
<dbReference type="OrthoDB" id="63113at2759"/>
<dbReference type="InterPro" id="IPR004895">
    <property type="entry name" value="Prenylated_rab_accept_PRA1"/>
</dbReference>
<keyword evidence="4 7" id="KW-0812">Transmembrane</keyword>
<protein>
    <recommendedName>
        <fullName evidence="7">PRA1 family protein</fullName>
    </recommendedName>
</protein>
<dbReference type="GO" id="GO:0005783">
    <property type="term" value="C:endoplasmic reticulum"/>
    <property type="evidence" value="ECO:0007669"/>
    <property type="project" value="UniProtKB-ARBA"/>
</dbReference>
<evidence type="ECO:0000256" key="2">
    <source>
        <dbReference type="ARBA" id="ARBA00004127"/>
    </source>
</evidence>
<dbReference type="GO" id="GO:0016192">
    <property type="term" value="P:vesicle-mediated transport"/>
    <property type="evidence" value="ECO:0007669"/>
    <property type="project" value="TreeGrafter"/>
</dbReference>
<evidence type="ECO:0000256" key="1">
    <source>
        <dbReference type="ARBA" id="ARBA00002501"/>
    </source>
</evidence>
<evidence type="ECO:0000256" key="3">
    <source>
        <dbReference type="ARBA" id="ARBA00006483"/>
    </source>
</evidence>
<accession>V4MH22</accession>
<feature type="transmembrane region" description="Helical" evidence="7">
    <location>
        <begin position="124"/>
        <end position="143"/>
    </location>
</feature>
<reference evidence="8 9" key="1">
    <citation type="journal article" date="2013" name="Front. Plant Sci.">
        <title>The Reference Genome of the Halophytic Plant Eutrema salsugineum.</title>
        <authorList>
            <person name="Yang R."/>
            <person name="Jarvis D.E."/>
            <person name="Chen H."/>
            <person name="Beilstein M.A."/>
            <person name="Grimwood J."/>
            <person name="Jenkins J."/>
            <person name="Shu S."/>
            <person name="Prochnik S."/>
            <person name="Xin M."/>
            <person name="Ma C."/>
            <person name="Schmutz J."/>
            <person name="Wing R.A."/>
            <person name="Mitchell-Olds T."/>
            <person name="Schumaker K.S."/>
            <person name="Wang X."/>
        </authorList>
    </citation>
    <scope>NUCLEOTIDE SEQUENCE [LARGE SCALE GENOMIC DNA]</scope>
</reference>
<dbReference type="KEGG" id="eus:EUTSA_v10026292mg"/>
<dbReference type="STRING" id="72664.V4MH22"/>
<dbReference type="GO" id="GO:0005794">
    <property type="term" value="C:Golgi apparatus"/>
    <property type="evidence" value="ECO:0007669"/>
    <property type="project" value="TreeGrafter"/>
</dbReference>
<dbReference type="EMBL" id="KI517384">
    <property type="protein sequence ID" value="ESQ55869.1"/>
    <property type="molecule type" value="Genomic_DNA"/>
</dbReference>
<comment type="function">
    <text evidence="1 7">May be involved in both secretory and endocytic intracellular trafficking in the endosomal/prevacuolar compartments.</text>
</comment>
<keyword evidence="7" id="KW-0813">Transport</keyword>
<comment type="subcellular location">
    <subcellularLocation>
        <location evidence="2">Endomembrane system</location>
        <topology evidence="2">Multi-pass membrane protein</topology>
    </subcellularLocation>
    <subcellularLocation>
        <location evidence="7">Membrane</location>
        <topology evidence="7">Multi-pass membrane protein</topology>
    </subcellularLocation>
</comment>
<proteinExistence type="inferred from homology"/>
<evidence type="ECO:0000313" key="9">
    <source>
        <dbReference type="Proteomes" id="UP000030689"/>
    </source>
</evidence>
<keyword evidence="6 7" id="KW-0472">Membrane</keyword>
<organism evidence="8 9">
    <name type="scientific">Eutrema salsugineum</name>
    <name type="common">Saltwater cress</name>
    <name type="synonym">Sisymbrium salsugineum</name>
    <dbReference type="NCBI Taxonomy" id="72664"/>
    <lineage>
        <taxon>Eukaryota</taxon>
        <taxon>Viridiplantae</taxon>
        <taxon>Streptophyta</taxon>
        <taxon>Embryophyta</taxon>
        <taxon>Tracheophyta</taxon>
        <taxon>Spermatophyta</taxon>
        <taxon>Magnoliopsida</taxon>
        <taxon>eudicotyledons</taxon>
        <taxon>Gunneridae</taxon>
        <taxon>Pentapetalae</taxon>
        <taxon>rosids</taxon>
        <taxon>malvids</taxon>
        <taxon>Brassicales</taxon>
        <taxon>Brassicaceae</taxon>
        <taxon>Eutremeae</taxon>
        <taxon>Eutrema</taxon>
    </lineage>
</organism>
<dbReference type="GO" id="GO:0016020">
    <property type="term" value="C:membrane"/>
    <property type="evidence" value="ECO:0007669"/>
    <property type="project" value="UniProtKB-SubCell"/>
</dbReference>
<gene>
    <name evidence="8" type="ORF">EUTSA_v10026292mg</name>
</gene>
<dbReference type="PANTHER" id="PTHR19317:SF16">
    <property type="entry name" value="PRA1 FAMILY PROTEIN E"/>
    <property type="match status" value="1"/>
</dbReference>
<dbReference type="Proteomes" id="UP000030689">
    <property type="component" value="Unassembled WGS sequence"/>
</dbReference>
<feature type="transmembrane region" description="Helical" evidence="7">
    <location>
        <begin position="86"/>
        <end position="104"/>
    </location>
</feature>
<evidence type="ECO:0000256" key="6">
    <source>
        <dbReference type="ARBA" id="ARBA00023136"/>
    </source>
</evidence>
<dbReference type="eggNOG" id="KOG3142">
    <property type="taxonomic scope" value="Eukaryota"/>
</dbReference>
<dbReference type="Gramene" id="ESQ55869">
    <property type="protein sequence ID" value="ESQ55869"/>
    <property type="gene ID" value="EUTSA_v10026292mg"/>
</dbReference>
<evidence type="ECO:0000256" key="7">
    <source>
        <dbReference type="RuleBase" id="RU363107"/>
    </source>
</evidence>
<keyword evidence="9" id="KW-1185">Reference proteome</keyword>
<evidence type="ECO:0000256" key="4">
    <source>
        <dbReference type="ARBA" id="ARBA00022692"/>
    </source>
</evidence>
<feature type="transmembrane region" description="Helical" evidence="7">
    <location>
        <begin position="149"/>
        <end position="166"/>
    </location>
</feature>